<organism evidence="1">
    <name type="scientific">bioreactor metagenome</name>
    <dbReference type="NCBI Taxonomy" id="1076179"/>
    <lineage>
        <taxon>unclassified sequences</taxon>
        <taxon>metagenomes</taxon>
        <taxon>ecological metagenomes</taxon>
    </lineage>
</organism>
<sequence length="260" mass="29695">MDGALRVAEDEVLFLRSGGDIETRAGDSRRARAVDHKAAIFDLFAGHFERVDDRGQRNDRGAVLVVVEHRNIHPLLERLLDFKAGGRADVFEVDAAESRLEAFDRLDHLLRVGTALVVEHPVDAQRNRIDVGEPLEEHRLAFHHRQAGFRPDVAQPEHRGAVAHHRDEIAARGVFPYRFRFFLDFKTGLRDARRISQRQVFGRFARLRRVHADFARLAFAVVSQRLRSEFFFGHFQDSPLVICSEPECPVPSGTVWPPRS</sequence>
<reference evidence="1" key="1">
    <citation type="submission" date="2019-08" db="EMBL/GenBank/DDBJ databases">
        <authorList>
            <person name="Kucharzyk K."/>
            <person name="Murdoch R.W."/>
            <person name="Higgins S."/>
            <person name="Loffler F."/>
        </authorList>
    </citation>
    <scope>NUCLEOTIDE SEQUENCE</scope>
</reference>
<comment type="caution">
    <text evidence="1">The sequence shown here is derived from an EMBL/GenBank/DDBJ whole genome shotgun (WGS) entry which is preliminary data.</text>
</comment>
<proteinExistence type="predicted"/>
<dbReference type="EMBL" id="VSSQ01030734">
    <property type="protein sequence ID" value="MPM81374.1"/>
    <property type="molecule type" value="Genomic_DNA"/>
</dbReference>
<protein>
    <submittedName>
        <fullName evidence="1">Uncharacterized protein</fullName>
    </submittedName>
</protein>
<dbReference type="AlphaFoldDB" id="A0A645CWR8"/>
<evidence type="ECO:0000313" key="1">
    <source>
        <dbReference type="EMBL" id="MPM81374.1"/>
    </source>
</evidence>
<name>A0A645CWR8_9ZZZZ</name>
<gene>
    <name evidence="1" type="ORF">SDC9_128427</name>
</gene>
<accession>A0A645CWR8</accession>